<organism evidence="1 3">
    <name type="scientific">Cymbomonas tetramitiformis</name>
    <dbReference type="NCBI Taxonomy" id="36881"/>
    <lineage>
        <taxon>Eukaryota</taxon>
        <taxon>Viridiplantae</taxon>
        <taxon>Chlorophyta</taxon>
        <taxon>Pyramimonadophyceae</taxon>
        <taxon>Pyramimonadales</taxon>
        <taxon>Pyramimonadaceae</taxon>
        <taxon>Cymbomonas</taxon>
    </lineage>
</organism>
<accession>A0AAE0CE58</accession>
<evidence type="ECO:0000313" key="2">
    <source>
        <dbReference type="EMBL" id="KAK3282494.1"/>
    </source>
</evidence>
<reference evidence="1" key="2">
    <citation type="submission" date="2023-06" db="EMBL/GenBank/DDBJ databases">
        <title>Long-read-based genome assembly of the green algal bacterivore Cymbomonas tetramitiformis.</title>
        <authorList>
            <person name="Gyaltshen Y."/>
            <person name="Rozenberg A."/>
            <person name="Paasch A."/>
            <person name="Burns J.A."/>
            <person name="Warring S."/>
            <person name="Larson R."/>
            <person name="Maurer-Alcala X."/>
            <person name="Dacks J."/>
            <person name="Kim E."/>
        </authorList>
    </citation>
    <scope>NUCLEOTIDE SEQUENCE</scope>
    <source>
        <strain evidence="1">PLY_AMNH</strain>
    </source>
</reference>
<name>A0AAE0CE58_9CHLO</name>
<proteinExistence type="predicted"/>
<dbReference type="AlphaFoldDB" id="A0AAE0CE58"/>
<protein>
    <submittedName>
        <fullName evidence="1">Uncharacterized protein</fullName>
    </submittedName>
</protein>
<evidence type="ECO:0000313" key="3">
    <source>
        <dbReference type="Proteomes" id="UP001190700"/>
    </source>
</evidence>
<dbReference type="Proteomes" id="UP001190700">
    <property type="component" value="Unassembled WGS sequence"/>
</dbReference>
<dbReference type="EMBL" id="LGRX02003282">
    <property type="protein sequence ID" value="KAK3282494.1"/>
    <property type="molecule type" value="Genomic_DNA"/>
</dbReference>
<dbReference type="EMBL" id="LGRX02024847">
    <property type="protein sequence ID" value="KAK3253411.1"/>
    <property type="molecule type" value="Genomic_DNA"/>
</dbReference>
<sequence length="198" mass="21515">MPRPDAKHLAWRWCFQTHGITASRDLLSKCLCEDCAGESFIAANICVGHLAPTRAVDPINRSITVAPVATGGGRGSACAESLITESDSTVEQTALRWCLRQDPAILSNDTAFAECMCTRCDLRHLIIEYDACSTSNNPRFKFSPPPSPTTRFGCAGYARDPAESDPTLMELRAIAWCALAYGPRAAEEVRCGTANVFR</sequence>
<gene>
    <name evidence="1" type="ORF">CYMTET_37410</name>
    <name evidence="2" type="ORF">CYMTET_9769</name>
</gene>
<comment type="caution">
    <text evidence="1">The sequence shown here is derived from an EMBL/GenBank/DDBJ whole genome shotgun (WGS) entry which is preliminary data.</text>
</comment>
<keyword evidence="3" id="KW-1185">Reference proteome</keyword>
<reference evidence="1 3" key="1">
    <citation type="journal article" date="2015" name="Genome Biol. Evol.">
        <title>Comparative Genomics of a Bacterivorous Green Alga Reveals Evolutionary Causalities and Consequences of Phago-Mixotrophic Mode of Nutrition.</title>
        <authorList>
            <person name="Burns J.A."/>
            <person name="Paasch A."/>
            <person name="Narechania A."/>
            <person name="Kim E."/>
        </authorList>
    </citation>
    <scope>NUCLEOTIDE SEQUENCE [LARGE SCALE GENOMIC DNA]</scope>
    <source>
        <strain evidence="1">PLY_AMNH</strain>
    </source>
</reference>
<evidence type="ECO:0000313" key="1">
    <source>
        <dbReference type="EMBL" id="KAK3253411.1"/>
    </source>
</evidence>